<dbReference type="InterPro" id="IPR040758">
    <property type="entry name" value="PrmC_N"/>
</dbReference>
<dbReference type="GO" id="GO:0032259">
    <property type="term" value="P:methylation"/>
    <property type="evidence" value="ECO:0007669"/>
    <property type="project" value="UniProtKB-KW"/>
</dbReference>
<dbReference type="Gene3D" id="3.40.50.150">
    <property type="entry name" value="Vaccinia Virus protein VP39"/>
    <property type="match status" value="1"/>
</dbReference>
<evidence type="ECO:0000256" key="2">
    <source>
        <dbReference type="ARBA" id="ARBA00022679"/>
    </source>
</evidence>
<evidence type="ECO:0000259" key="7">
    <source>
        <dbReference type="Pfam" id="PF17827"/>
    </source>
</evidence>
<dbReference type="PROSITE" id="PS00092">
    <property type="entry name" value="N6_MTASE"/>
    <property type="match status" value="1"/>
</dbReference>
<comment type="caution">
    <text evidence="8">The sequence shown here is derived from an EMBL/GenBank/DDBJ whole genome shotgun (WGS) entry which is preliminary data.</text>
</comment>
<proteinExistence type="inferred from homology"/>
<dbReference type="InterPro" id="IPR004556">
    <property type="entry name" value="HemK-like"/>
</dbReference>
<evidence type="ECO:0000313" key="9">
    <source>
        <dbReference type="Proteomes" id="UP000886819"/>
    </source>
</evidence>
<dbReference type="CDD" id="cd02440">
    <property type="entry name" value="AdoMet_MTases"/>
    <property type="match status" value="1"/>
</dbReference>
<feature type="binding site" evidence="5">
    <location>
        <begin position="118"/>
        <end position="122"/>
    </location>
    <ligand>
        <name>S-adenosyl-L-methionine</name>
        <dbReference type="ChEBI" id="CHEBI:59789"/>
    </ligand>
</feature>
<keyword evidence="2 5" id="KW-0808">Transferase</keyword>
<dbReference type="Pfam" id="PF05175">
    <property type="entry name" value="MTS"/>
    <property type="match status" value="1"/>
</dbReference>
<dbReference type="PANTHER" id="PTHR18895">
    <property type="entry name" value="HEMK METHYLTRANSFERASE"/>
    <property type="match status" value="1"/>
</dbReference>
<feature type="binding site" evidence="5">
    <location>
        <begin position="183"/>
        <end position="186"/>
    </location>
    <ligand>
        <name>substrate</name>
    </ligand>
</feature>
<evidence type="ECO:0000313" key="8">
    <source>
        <dbReference type="EMBL" id="HIQ64032.1"/>
    </source>
</evidence>
<dbReference type="EC" id="2.1.1.297" evidence="5"/>
<comment type="caution">
    <text evidence="5">Lacks conserved residue(s) required for the propagation of feature annotation.</text>
</comment>
<evidence type="ECO:0000256" key="1">
    <source>
        <dbReference type="ARBA" id="ARBA00022603"/>
    </source>
</evidence>
<evidence type="ECO:0000256" key="5">
    <source>
        <dbReference type="HAMAP-Rule" id="MF_02126"/>
    </source>
</evidence>
<feature type="binding site" evidence="5">
    <location>
        <position position="183"/>
    </location>
    <ligand>
        <name>S-adenosyl-L-methionine</name>
        <dbReference type="ChEBI" id="CHEBI:59789"/>
    </ligand>
</feature>
<dbReference type="GO" id="GO:0003676">
    <property type="term" value="F:nucleic acid binding"/>
    <property type="evidence" value="ECO:0007669"/>
    <property type="project" value="InterPro"/>
</dbReference>
<reference evidence="8" key="2">
    <citation type="journal article" date="2021" name="PeerJ">
        <title>Extensive microbial diversity within the chicken gut microbiome revealed by metagenomics and culture.</title>
        <authorList>
            <person name="Gilroy R."/>
            <person name="Ravi A."/>
            <person name="Getino M."/>
            <person name="Pursley I."/>
            <person name="Horton D.L."/>
            <person name="Alikhan N.F."/>
            <person name="Baker D."/>
            <person name="Gharbi K."/>
            <person name="Hall N."/>
            <person name="Watson M."/>
            <person name="Adriaenssens E.M."/>
            <person name="Foster-Nyarko E."/>
            <person name="Jarju S."/>
            <person name="Secka A."/>
            <person name="Antonio M."/>
            <person name="Oren A."/>
            <person name="Chaudhuri R.R."/>
            <person name="La Ragione R."/>
            <person name="Hildebrand F."/>
            <person name="Pallen M.J."/>
        </authorList>
    </citation>
    <scope>NUCLEOTIDE SEQUENCE</scope>
    <source>
        <strain evidence="8">ChiHile30-977</strain>
    </source>
</reference>
<dbReference type="Gene3D" id="1.10.8.10">
    <property type="entry name" value="DNA helicase RuvA subunit, C-terminal domain"/>
    <property type="match status" value="1"/>
</dbReference>
<accession>A0A9D0YXZ7</accession>
<dbReference type="AlphaFoldDB" id="A0A9D0YXZ7"/>
<protein>
    <recommendedName>
        <fullName evidence="5">Release factor glutamine methyltransferase</fullName>
        <shortName evidence="5">RF MTase</shortName>
        <ecNumber evidence="5">2.1.1.297</ecNumber>
    </recommendedName>
    <alternativeName>
        <fullName evidence="5">N5-glutamine methyltransferase PrmC</fullName>
    </alternativeName>
    <alternativeName>
        <fullName evidence="5">Protein-(glutamine-N5) MTase PrmC</fullName>
    </alternativeName>
    <alternativeName>
        <fullName evidence="5">Protein-glutamine N-methyltransferase PrmC</fullName>
    </alternativeName>
</protein>
<dbReference type="InterPro" id="IPR002052">
    <property type="entry name" value="DNA_methylase_N6_adenine_CS"/>
</dbReference>
<reference evidence="8" key="1">
    <citation type="submission" date="2020-10" db="EMBL/GenBank/DDBJ databases">
        <authorList>
            <person name="Gilroy R."/>
        </authorList>
    </citation>
    <scope>NUCLEOTIDE SEQUENCE</scope>
    <source>
        <strain evidence="8">ChiHile30-977</strain>
    </source>
</reference>
<evidence type="ECO:0000256" key="3">
    <source>
        <dbReference type="ARBA" id="ARBA00022691"/>
    </source>
</evidence>
<name>A0A9D0YXZ7_9FIRM</name>
<comment type="catalytic activity">
    <reaction evidence="4 5">
        <text>L-glutaminyl-[peptide chain release factor] + S-adenosyl-L-methionine = N(5)-methyl-L-glutaminyl-[peptide chain release factor] + S-adenosyl-L-homocysteine + H(+)</text>
        <dbReference type="Rhea" id="RHEA:42896"/>
        <dbReference type="Rhea" id="RHEA-COMP:10271"/>
        <dbReference type="Rhea" id="RHEA-COMP:10272"/>
        <dbReference type="ChEBI" id="CHEBI:15378"/>
        <dbReference type="ChEBI" id="CHEBI:30011"/>
        <dbReference type="ChEBI" id="CHEBI:57856"/>
        <dbReference type="ChEBI" id="CHEBI:59789"/>
        <dbReference type="ChEBI" id="CHEBI:61891"/>
        <dbReference type="EC" id="2.1.1.297"/>
    </reaction>
</comment>
<comment type="similarity">
    <text evidence="5">Belongs to the protein N5-glutamine methyltransferase family. PrmC subfamily.</text>
</comment>
<dbReference type="NCBIfam" id="TIGR03534">
    <property type="entry name" value="RF_mod_PrmC"/>
    <property type="match status" value="1"/>
</dbReference>
<keyword evidence="3 5" id="KW-0949">S-adenosyl-L-methionine</keyword>
<dbReference type="EMBL" id="DVFI01000148">
    <property type="protein sequence ID" value="HIQ64032.1"/>
    <property type="molecule type" value="Genomic_DNA"/>
</dbReference>
<dbReference type="Pfam" id="PF17827">
    <property type="entry name" value="PrmC_N"/>
    <property type="match status" value="1"/>
</dbReference>
<dbReference type="GO" id="GO:0102559">
    <property type="term" value="F:peptide chain release factor N(5)-glutamine methyltransferase activity"/>
    <property type="evidence" value="ECO:0007669"/>
    <property type="project" value="UniProtKB-EC"/>
</dbReference>
<dbReference type="InterPro" id="IPR019874">
    <property type="entry name" value="RF_methyltr_PrmC"/>
</dbReference>
<feature type="binding site" evidence="5">
    <location>
        <position position="141"/>
    </location>
    <ligand>
        <name>S-adenosyl-L-methionine</name>
        <dbReference type="ChEBI" id="CHEBI:59789"/>
    </ligand>
</feature>
<dbReference type="PANTHER" id="PTHR18895:SF74">
    <property type="entry name" value="MTRF1L RELEASE FACTOR GLUTAMINE METHYLTRANSFERASE"/>
    <property type="match status" value="1"/>
</dbReference>
<evidence type="ECO:0000256" key="4">
    <source>
        <dbReference type="ARBA" id="ARBA00048391"/>
    </source>
</evidence>
<sequence length="277" mass="29412">MTRRQALGRAVSRLQRADASDAALDAQWLLAHVCGAERLALLLALDEPLSAQEWTCFDALLARREAGEPLQYVLGEASFLGRAFRVDPRVLIPRADTETLAEAMCACLTPGLRVLDMGAGSGALAISAALACPQARVTGADISEDALAVARENGERLGARVEWVRSDLFSALEGRCFDMIVSNPPYIPTGELKGLQREVRREPVLALDGGEDGLACYRAIVRGLPGRLCPGGSLLLEVGDGQAARVRALLEKLFDSTAVLADLSGLDRVVTGDGYAG</sequence>
<dbReference type="NCBIfam" id="TIGR00536">
    <property type="entry name" value="hemK_fam"/>
    <property type="match status" value="1"/>
</dbReference>
<organism evidence="8 9">
    <name type="scientific">Candidatus Avichristensenella intestinipullorum</name>
    <dbReference type="NCBI Taxonomy" id="2840693"/>
    <lineage>
        <taxon>Bacteria</taxon>
        <taxon>Bacillati</taxon>
        <taxon>Bacillota</taxon>
        <taxon>Clostridia</taxon>
        <taxon>Candidatus Avichristensenella</taxon>
    </lineage>
</organism>
<keyword evidence="1 5" id="KW-0489">Methyltransferase</keyword>
<dbReference type="InterPro" id="IPR050320">
    <property type="entry name" value="N5-glutamine_MTase"/>
</dbReference>
<dbReference type="SUPFAM" id="SSF53335">
    <property type="entry name" value="S-adenosyl-L-methionine-dependent methyltransferases"/>
    <property type="match status" value="1"/>
</dbReference>
<feature type="domain" description="Release factor glutamine methyltransferase N-terminal" evidence="7">
    <location>
        <begin position="5"/>
        <end position="75"/>
    </location>
</feature>
<dbReference type="InterPro" id="IPR007848">
    <property type="entry name" value="Small_mtfrase_dom"/>
</dbReference>
<gene>
    <name evidence="5 8" type="primary">prmC</name>
    <name evidence="8" type="ORF">IAA66_10710</name>
</gene>
<dbReference type="Proteomes" id="UP000886819">
    <property type="component" value="Unassembled WGS sequence"/>
</dbReference>
<dbReference type="InterPro" id="IPR029063">
    <property type="entry name" value="SAM-dependent_MTases_sf"/>
</dbReference>
<dbReference type="HAMAP" id="MF_02126">
    <property type="entry name" value="RF_methyltr_PrmC"/>
    <property type="match status" value="1"/>
</dbReference>
<feature type="domain" description="Methyltransferase small" evidence="6">
    <location>
        <begin position="110"/>
        <end position="186"/>
    </location>
</feature>
<evidence type="ECO:0000259" key="6">
    <source>
        <dbReference type="Pfam" id="PF05175"/>
    </source>
</evidence>
<comment type="function">
    <text evidence="5">Methylates the class 1 translation termination release factors RF1/PrfA and RF2/PrfB on the glutamine residue of the universally conserved GGQ motif.</text>
</comment>